<reference evidence="3 4" key="1">
    <citation type="submission" date="2020-03" db="EMBL/GenBank/DDBJ databases">
        <title>Whole genome sequencing of clinical and environmental type strains of Ochrobactrum.</title>
        <authorList>
            <person name="Dharne M."/>
        </authorList>
    </citation>
    <scope>NUCLEOTIDE SEQUENCE [LARGE SCALE GENOMIC DNA]</scope>
    <source>
        <strain evidence="3 4">DSM 22292</strain>
    </source>
</reference>
<feature type="domain" description="WsaF C-terminal" evidence="2">
    <location>
        <begin position="148"/>
        <end position="281"/>
    </location>
</feature>
<dbReference type="Pfam" id="PF21374">
    <property type="entry name" value="WsaF_N"/>
    <property type="match status" value="1"/>
</dbReference>
<gene>
    <name evidence="3" type="ORF">HED52_10245</name>
</gene>
<dbReference type="SUPFAM" id="SSF53756">
    <property type="entry name" value="UDP-Glycosyltransferase/glycogen phosphorylase"/>
    <property type="match status" value="1"/>
</dbReference>
<proteinExistence type="predicted"/>
<evidence type="ECO:0000259" key="1">
    <source>
        <dbReference type="Pfam" id="PF21374"/>
    </source>
</evidence>
<name>A0ABX1DXQ8_9HYPH</name>
<dbReference type="Proteomes" id="UP000568486">
    <property type="component" value="Unassembled WGS sequence"/>
</dbReference>
<keyword evidence="4" id="KW-1185">Reference proteome</keyword>
<dbReference type="Gene3D" id="3.40.50.2000">
    <property type="entry name" value="Glycogen Phosphorylase B"/>
    <property type="match status" value="1"/>
</dbReference>
<sequence>MGDVPDSLKEYIVQQIGDEAPAKRVIVDATQRRQKYLDLRPDDVFVATAWWTALNAFRLHDLQKSLFGNAPKVVYLIQDFEPDFYGWSTRYALAESTYMRGDDTIALINSEELLQYFETRYSHPAKMLISYTPNAKVDATLTRVPRERIILFYSRPAALRNCFESGIDGLALWARRNPVLANKWKVYCIGEEFDSSFVRSVPNCTVTGKMPLDEYARLLSQASVGVSLMISPHPSYPPLEMAYSGIRTITNKYMNKDLASRSGFITSIDLPTPELIAQALEDEVNRAEKEMIGQITPIRNKIEDIPVEVPAFDPAAVIRLLG</sequence>
<dbReference type="InterPro" id="IPR048510">
    <property type="entry name" value="WsaF_N"/>
</dbReference>
<evidence type="ECO:0000313" key="4">
    <source>
        <dbReference type="Proteomes" id="UP000568486"/>
    </source>
</evidence>
<protein>
    <submittedName>
        <fullName evidence="3">Glycosyltransferase family 4 protein</fullName>
    </submittedName>
</protein>
<feature type="domain" description="WsaF N-terminal" evidence="1">
    <location>
        <begin position="10"/>
        <end position="111"/>
    </location>
</feature>
<organism evidence="3 4">
    <name type="scientific">Brucella ciceri</name>
    <dbReference type="NCBI Taxonomy" id="391287"/>
    <lineage>
        <taxon>Bacteria</taxon>
        <taxon>Pseudomonadati</taxon>
        <taxon>Pseudomonadota</taxon>
        <taxon>Alphaproteobacteria</taxon>
        <taxon>Hyphomicrobiales</taxon>
        <taxon>Brucellaceae</taxon>
        <taxon>Brucella/Ochrobactrum group</taxon>
        <taxon>Brucella</taxon>
    </lineage>
</organism>
<evidence type="ECO:0000313" key="3">
    <source>
        <dbReference type="EMBL" id="NKC28332.1"/>
    </source>
</evidence>
<accession>A0ABX1DXQ8</accession>
<dbReference type="Pfam" id="PF22772">
    <property type="entry name" value="WsaF_C"/>
    <property type="match status" value="1"/>
</dbReference>
<dbReference type="Gene3D" id="3.40.50.11090">
    <property type="match status" value="1"/>
</dbReference>
<dbReference type="EMBL" id="JAAVLR010000001">
    <property type="protein sequence ID" value="NKC28332.1"/>
    <property type="molecule type" value="Genomic_DNA"/>
</dbReference>
<dbReference type="InterPro" id="IPR055050">
    <property type="entry name" value="WsaF_C"/>
</dbReference>
<evidence type="ECO:0000259" key="2">
    <source>
        <dbReference type="Pfam" id="PF22772"/>
    </source>
</evidence>
<comment type="caution">
    <text evidence="3">The sequence shown here is derived from an EMBL/GenBank/DDBJ whole genome shotgun (WGS) entry which is preliminary data.</text>
</comment>